<feature type="domain" description="Methyltransferase" evidence="1">
    <location>
        <begin position="48"/>
        <end position="142"/>
    </location>
</feature>
<dbReference type="Gene3D" id="3.40.50.150">
    <property type="entry name" value="Vaccinia Virus protein VP39"/>
    <property type="match status" value="1"/>
</dbReference>
<proteinExistence type="predicted"/>
<keyword evidence="2" id="KW-0489">Methyltransferase</keyword>
<organism evidence="2 3">
    <name type="scientific">Comamonas sediminis</name>
    <dbReference type="NCBI Taxonomy" id="1783360"/>
    <lineage>
        <taxon>Bacteria</taxon>
        <taxon>Pseudomonadati</taxon>
        <taxon>Pseudomonadota</taxon>
        <taxon>Betaproteobacteria</taxon>
        <taxon>Burkholderiales</taxon>
        <taxon>Comamonadaceae</taxon>
        <taxon>Comamonas</taxon>
    </lineage>
</organism>
<dbReference type="GO" id="GO:0032259">
    <property type="term" value="P:methylation"/>
    <property type="evidence" value="ECO:0007669"/>
    <property type="project" value="UniProtKB-KW"/>
</dbReference>
<dbReference type="GO" id="GO:0008168">
    <property type="term" value="F:methyltransferase activity"/>
    <property type="evidence" value="ECO:0007669"/>
    <property type="project" value="UniProtKB-KW"/>
</dbReference>
<comment type="caution">
    <text evidence="2">The sequence shown here is derived from an EMBL/GenBank/DDBJ whole genome shotgun (WGS) entry which is preliminary data.</text>
</comment>
<evidence type="ECO:0000313" key="2">
    <source>
        <dbReference type="EMBL" id="MEY2251696.1"/>
    </source>
</evidence>
<dbReference type="InterPro" id="IPR041698">
    <property type="entry name" value="Methyltransf_25"/>
</dbReference>
<dbReference type="RefSeq" id="WP_369460087.1">
    <property type="nucleotide sequence ID" value="NZ_JBGBDC010000004.1"/>
</dbReference>
<dbReference type="InterPro" id="IPR029063">
    <property type="entry name" value="SAM-dependent_MTases_sf"/>
</dbReference>
<gene>
    <name evidence="2" type="ORF">AB7A72_11840</name>
</gene>
<dbReference type="Proteomes" id="UP001562178">
    <property type="component" value="Unassembled WGS sequence"/>
</dbReference>
<evidence type="ECO:0000259" key="1">
    <source>
        <dbReference type="Pfam" id="PF13649"/>
    </source>
</evidence>
<sequence>MSQRQHFEALYQACADPWNVQTAWYERRKRQLLLAALPRERYRHAFEPGCGNGEMTIALLERCDQLVAADFSESAILLCNARIQRESRRDLHLQKLEVPRQWPQVPDGGFDLLVVSELAYYLSDSELGLFSERCLQSLAPGGHWLMCHWRHEAADLLQAADTLHAQMGANTALRSLVEHREPDFLLDVWEKL</sequence>
<dbReference type="EMBL" id="JBGBDC010000004">
    <property type="protein sequence ID" value="MEY2251696.1"/>
    <property type="molecule type" value="Genomic_DNA"/>
</dbReference>
<dbReference type="Pfam" id="PF13649">
    <property type="entry name" value="Methyltransf_25"/>
    <property type="match status" value="1"/>
</dbReference>
<dbReference type="SUPFAM" id="SSF53335">
    <property type="entry name" value="S-adenosyl-L-methionine-dependent methyltransferases"/>
    <property type="match status" value="1"/>
</dbReference>
<dbReference type="CDD" id="cd02440">
    <property type="entry name" value="AdoMet_MTases"/>
    <property type="match status" value="1"/>
</dbReference>
<keyword evidence="3" id="KW-1185">Reference proteome</keyword>
<keyword evidence="2" id="KW-0808">Transferase</keyword>
<evidence type="ECO:0000313" key="3">
    <source>
        <dbReference type="Proteomes" id="UP001562178"/>
    </source>
</evidence>
<protein>
    <submittedName>
        <fullName evidence="2">Methyltransferase domain-containing protein</fullName>
    </submittedName>
</protein>
<name>A0ABV4B425_9BURK</name>
<accession>A0ABV4B425</accession>
<reference evidence="2 3" key="1">
    <citation type="journal article" date="2016" name="Int. J. Syst. Evol. Microbiol.">
        <title>Description of Comamonas sediminis sp. nov., isolated from lagoon sediments.</title>
        <authorList>
            <person name="Subhash Y."/>
            <person name="Bang J.J."/>
            <person name="You T.H."/>
            <person name="Lee S.S."/>
        </authorList>
    </citation>
    <scope>NUCLEOTIDE SEQUENCE [LARGE SCALE GENOMIC DNA]</scope>
    <source>
        <strain evidence="2 3">JCM 31169</strain>
    </source>
</reference>